<dbReference type="PRINTS" id="PR00081">
    <property type="entry name" value="GDHRDH"/>
</dbReference>
<keyword evidence="3" id="KW-0560">Oxidoreductase</keyword>
<dbReference type="InterPro" id="IPR002347">
    <property type="entry name" value="SDR_fam"/>
</dbReference>
<sequence length="316" mass="34623">MFRNTLIGGTKFRPDEHIPDLKGKVILVTGGNSGLGLETVRQLIKHNPSRIYLAARSTEKAQAAIQKLEESHPTAIPVSHLSLDLSSFDSIKAAVAAFKKAETRLDILINNAGVMMLPEGLTKDGYEIQLGTNHLGHALLTQLLLPTLQSTTRLNSDVRVVTVSSGAESFGPKKLYPVENFKTTMPGLSTQHRYAISKAANIHYSSAMAQKYKDIKFVCVHPGSVQTNLADAIWKSSNVVFKFFLVSYALLFITKPEQGALNQLWASVSQDAVSGEFYHPVGLAGKGSHHVKNSKEQKQLWDWTQAELEAHLPATP</sequence>
<accession>A0A6G1MMS9</accession>
<evidence type="ECO:0000313" key="5">
    <source>
        <dbReference type="EMBL" id="KAF3221870.1"/>
    </source>
</evidence>
<dbReference type="AlphaFoldDB" id="A0A6G1MMS9"/>
<name>A0A6G1MMS9_ORBOL</name>
<dbReference type="Pfam" id="PF00106">
    <property type="entry name" value="adh_short"/>
    <property type="match status" value="1"/>
</dbReference>
<dbReference type="PRINTS" id="PR00080">
    <property type="entry name" value="SDRFAMILY"/>
</dbReference>
<evidence type="ECO:0000256" key="4">
    <source>
        <dbReference type="RuleBase" id="RU000363"/>
    </source>
</evidence>
<reference evidence="5" key="1">
    <citation type="submission" date="2019-06" db="EMBL/GenBank/DDBJ databases">
        <authorList>
            <person name="Palmer J.M."/>
        </authorList>
    </citation>
    <scope>NUCLEOTIDE SEQUENCE</scope>
    <source>
        <strain evidence="5">TWF679</strain>
    </source>
</reference>
<evidence type="ECO:0000313" key="6">
    <source>
        <dbReference type="Proteomes" id="UP000614610"/>
    </source>
</evidence>
<dbReference type="OrthoDB" id="191139at2759"/>
<protein>
    <submittedName>
        <fullName evidence="5">Uncharacterized protein</fullName>
    </submittedName>
</protein>
<keyword evidence="2" id="KW-0521">NADP</keyword>
<evidence type="ECO:0000256" key="3">
    <source>
        <dbReference type="ARBA" id="ARBA00023002"/>
    </source>
</evidence>
<dbReference type="Proteomes" id="UP000614610">
    <property type="component" value="Unassembled WGS sequence"/>
</dbReference>
<comment type="similarity">
    <text evidence="1 4">Belongs to the short-chain dehydrogenases/reductases (SDR) family.</text>
</comment>
<dbReference type="PANTHER" id="PTHR24320">
    <property type="entry name" value="RETINOL DEHYDROGENASE"/>
    <property type="match status" value="1"/>
</dbReference>
<dbReference type="EMBL" id="WIWT01000004">
    <property type="protein sequence ID" value="KAF3221870.1"/>
    <property type="molecule type" value="Genomic_DNA"/>
</dbReference>
<organism evidence="5 6">
    <name type="scientific">Orbilia oligospora</name>
    <name type="common">Nematode-trapping fungus</name>
    <name type="synonym">Arthrobotrys oligospora</name>
    <dbReference type="NCBI Taxonomy" id="2813651"/>
    <lineage>
        <taxon>Eukaryota</taxon>
        <taxon>Fungi</taxon>
        <taxon>Dikarya</taxon>
        <taxon>Ascomycota</taxon>
        <taxon>Pezizomycotina</taxon>
        <taxon>Orbiliomycetes</taxon>
        <taxon>Orbiliales</taxon>
        <taxon>Orbiliaceae</taxon>
        <taxon>Orbilia</taxon>
    </lineage>
</organism>
<evidence type="ECO:0000256" key="1">
    <source>
        <dbReference type="ARBA" id="ARBA00006484"/>
    </source>
</evidence>
<dbReference type="Gene3D" id="3.40.50.720">
    <property type="entry name" value="NAD(P)-binding Rossmann-like Domain"/>
    <property type="match status" value="1"/>
</dbReference>
<proteinExistence type="inferred from homology"/>
<dbReference type="SUPFAM" id="SSF51735">
    <property type="entry name" value="NAD(P)-binding Rossmann-fold domains"/>
    <property type="match status" value="1"/>
</dbReference>
<comment type="caution">
    <text evidence="5">The sequence shown here is derived from an EMBL/GenBank/DDBJ whole genome shotgun (WGS) entry which is preliminary data.</text>
</comment>
<evidence type="ECO:0000256" key="2">
    <source>
        <dbReference type="ARBA" id="ARBA00022857"/>
    </source>
</evidence>
<dbReference type="GO" id="GO:0016491">
    <property type="term" value="F:oxidoreductase activity"/>
    <property type="evidence" value="ECO:0007669"/>
    <property type="project" value="UniProtKB-KW"/>
</dbReference>
<gene>
    <name evidence="5" type="ORF">TWF679_007085</name>
</gene>
<dbReference type="InterPro" id="IPR036291">
    <property type="entry name" value="NAD(P)-bd_dom_sf"/>
</dbReference>
<dbReference type="PANTHER" id="PTHR24320:SF282">
    <property type="entry name" value="WW DOMAIN-CONTAINING OXIDOREDUCTASE"/>
    <property type="match status" value="1"/>
</dbReference>